<dbReference type="Proteomes" id="UP000602395">
    <property type="component" value="Unassembled WGS sequence"/>
</dbReference>
<keyword evidence="2" id="KW-1185">Reference proteome</keyword>
<name>A0ABR7WAD8_9ACTN</name>
<dbReference type="RefSeq" id="WP_190266627.1">
    <property type="nucleotide sequence ID" value="NZ_BAABAD010000005.1"/>
</dbReference>
<accession>A0ABR7WAD8</accession>
<evidence type="ECO:0000313" key="2">
    <source>
        <dbReference type="Proteomes" id="UP000602395"/>
    </source>
</evidence>
<evidence type="ECO:0008006" key="3">
    <source>
        <dbReference type="Google" id="ProtNLM"/>
    </source>
</evidence>
<gene>
    <name evidence="1" type="ORF">IDF66_09255</name>
</gene>
<organism evidence="1 2">
    <name type="scientific">Gordonia hankookensis</name>
    <dbReference type="NCBI Taxonomy" id="589403"/>
    <lineage>
        <taxon>Bacteria</taxon>
        <taxon>Bacillati</taxon>
        <taxon>Actinomycetota</taxon>
        <taxon>Actinomycetes</taxon>
        <taxon>Mycobacteriales</taxon>
        <taxon>Gordoniaceae</taxon>
        <taxon>Gordonia</taxon>
    </lineage>
</organism>
<sequence>MGKLCVADIDRWDTGAIANVFGISTNIADHSINTSGKLGKLTAFETWNSSAGDAARGSVGKTRKDLDRHGEVATKVGDAARKAEQEVEEVKNSLKKLRADIAAVGFALDPQTDTITDPHPERKSHMTDEQAREYVATFDRLKFELAAVLTAALVADHDLATAIKNADGEWNIVQWKPSKADLIMGSAGAISGTKTDIIQDIWRKSIGENPTGIDAKIAPWLEEMGKLRVSRVGGAVGVLTAIPSVFADRADGNSWGEAITREGAATATGLVGGAYAGAQAGAAIGTMFGPGYGTAAGLVVGAVAGGVASYLTSKGVDWLWD</sequence>
<evidence type="ECO:0000313" key="1">
    <source>
        <dbReference type="EMBL" id="MBD1319774.1"/>
    </source>
</evidence>
<proteinExistence type="predicted"/>
<dbReference type="EMBL" id="JACWMS010000002">
    <property type="protein sequence ID" value="MBD1319774.1"/>
    <property type="molecule type" value="Genomic_DNA"/>
</dbReference>
<reference evidence="1 2" key="1">
    <citation type="submission" date="2020-09" db="EMBL/GenBank/DDBJ databases">
        <title>Novel species in genus Gordonia.</title>
        <authorList>
            <person name="Zhang G."/>
        </authorList>
    </citation>
    <scope>NUCLEOTIDE SEQUENCE [LARGE SCALE GENOMIC DNA]</scope>
    <source>
        <strain evidence="1 2">ON-33</strain>
    </source>
</reference>
<comment type="caution">
    <text evidence="1">The sequence shown here is derived from an EMBL/GenBank/DDBJ whole genome shotgun (WGS) entry which is preliminary data.</text>
</comment>
<protein>
    <recommendedName>
        <fullName evidence="3">WXG100 family type VII secretion target</fullName>
    </recommendedName>
</protein>